<keyword evidence="7" id="KW-1185">Reference proteome</keyword>
<dbReference type="SUPFAM" id="SSF50965">
    <property type="entry name" value="Galactose oxidase, central domain"/>
    <property type="match status" value="1"/>
</dbReference>
<keyword evidence="4" id="KW-0472">Membrane</keyword>
<keyword evidence="4" id="KW-0812">Transmembrane</keyword>
<feature type="signal peptide" evidence="5">
    <location>
        <begin position="1"/>
        <end position="28"/>
    </location>
</feature>
<evidence type="ECO:0000313" key="6">
    <source>
        <dbReference type="EMBL" id="RUP47840.1"/>
    </source>
</evidence>
<sequence length="669" mass="71958">MRSRHPRLRNLVLTCLALTATLLTPASCAEAVKSKNANVTLPYVPTPRAFGVSVLVGNAVWYYGARSCVRHTGLHELRAKAKSGKGKRVVTRCRETACDAEKHWPDRVITLSESHTPYPPPTSGGVARNSLTSLVTDTSNLFVLPLNTTFTTSNPPFISHDSDATLFGSLSPPQTSWPAACIGFDETSILVAGGYMEPNDTLMYSYSTQTHLWAKPLLSSSSPAPPPRRREWTISFNSAADNHAYVFGGASVIDNAASPTAKSVWSNDLWSLDASGVWANLTASGTTAGIWPPPTVDHTAHVLRDGRMVIVGGRNPDGVMTDLKNLWIFDSKEGVWSRKSIGGDVPANRAHHTSVLSGTSNWNATVFLNDVAVLNTTTWQWSIPTVSGTPPSVRWGHNADYAFGQMVIAFGENPLSGQDSDIYILDTSTWAWTTTFNPSYSDPTPDPTPVPDPTSTGTLDPSSTATPNSGVTSTVGTYIPPSNFTPVVAIAGGAVGGALIIVGAVGGVLLHLHRRRTADADDMPTVVVHGPRSRSPSRMGRSSTDTYAMRKHLSWSDMPGQPSGANTFLTPPSPVVAYADWATDAYMQATRRASRHYREDSGGSISVPILEGETDREESESPPLDEGVTIDTVEIDVDADEVDPEELYRHLEIQTIAVPKQALFVVNKD</sequence>
<feature type="transmembrane region" description="Helical" evidence="4">
    <location>
        <begin position="487"/>
        <end position="510"/>
    </location>
</feature>
<dbReference type="Gene3D" id="2.120.10.80">
    <property type="entry name" value="Kelch-type beta propeller"/>
    <property type="match status" value="1"/>
</dbReference>
<comment type="caution">
    <text evidence="6">The sequence shown here is derived from an EMBL/GenBank/DDBJ whole genome shotgun (WGS) entry which is preliminary data.</text>
</comment>
<organism evidence="6 7">
    <name type="scientific">Jimgerdemannia flammicorona</name>
    <dbReference type="NCBI Taxonomy" id="994334"/>
    <lineage>
        <taxon>Eukaryota</taxon>
        <taxon>Fungi</taxon>
        <taxon>Fungi incertae sedis</taxon>
        <taxon>Mucoromycota</taxon>
        <taxon>Mucoromycotina</taxon>
        <taxon>Endogonomycetes</taxon>
        <taxon>Endogonales</taxon>
        <taxon>Endogonaceae</taxon>
        <taxon>Jimgerdemannia</taxon>
    </lineage>
</organism>
<evidence type="ECO:0000256" key="3">
    <source>
        <dbReference type="SAM" id="MobiDB-lite"/>
    </source>
</evidence>
<proteinExistence type="predicted"/>
<keyword evidence="5" id="KW-0732">Signal</keyword>
<dbReference type="Pfam" id="PF24681">
    <property type="entry name" value="Kelch_KLHDC2_KLHL20_DRC7"/>
    <property type="match status" value="1"/>
</dbReference>
<feature type="chain" id="PRO_5019184172" description="Galactose oxidase" evidence="5">
    <location>
        <begin position="29"/>
        <end position="669"/>
    </location>
</feature>
<dbReference type="EMBL" id="RBNI01004041">
    <property type="protein sequence ID" value="RUP47840.1"/>
    <property type="molecule type" value="Genomic_DNA"/>
</dbReference>
<dbReference type="PANTHER" id="PTHR46093">
    <property type="entry name" value="ACYL-COA-BINDING DOMAIN-CONTAINING PROTEIN 5"/>
    <property type="match status" value="1"/>
</dbReference>
<feature type="region of interest" description="Disordered" evidence="3">
    <location>
        <begin position="437"/>
        <end position="471"/>
    </location>
</feature>
<evidence type="ECO:0008006" key="8">
    <source>
        <dbReference type="Google" id="ProtNLM"/>
    </source>
</evidence>
<evidence type="ECO:0000256" key="5">
    <source>
        <dbReference type="SAM" id="SignalP"/>
    </source>
</evidence>
<protein>
    <recommendedName>
        <fullName evidence="8">Galactose oxidase</fullName>
    </recommendedName>
</protein>
<dbReference type="OrthoDB" id="432528at2759"/>
<accession>A0A433DAE0</accession>
<reference evidence="6 7" key="1">
    <citation type="journal article" date="2018" name="New Phytol.">
        <title>Phylogenomics of Endogonaceae and evolution of mycorrhizas within Mucoromycota.</title>
        <authorList>
            <person name="Chang Y."/>
            <person name="Desiro A."/>
            <person name="Na H."/>
            <person name="Sandor L."/>
            <person name="Lipzen A."/>
            <person name="Clum A."/>
            <person name="Barry K."/>
            <person name="Grigoriev I.V."/>
            <person name="Martin F.M."/>
            <person name="Stajich J.E."/>
            <person name="Smith M.E."/>
            <person name="Bonito G."/>
            <person name="Spatafora J.W."/>
        </authorList>
    </citation>
    <scope>NUCLEOTIDE SEQUENCE [LARGE SCALE GENOMIC DNA]</scope>
    <source>
        <strain evidence="6 7">GMNB39</strain>
    </source>
</reference>
<dbReference type="PANTHER" id="PTHR46093:SF18">
    <property type="entry name" value="FIBRONECTIN TYPE-III DOMAIN-CONTAINING PROTEIN"/>
    <property type="match status" value="1"/>
</dbReference>
<keyword evidence="2" id="KW-0677">Repeat</keyword>
<feature type="region of interest" description="Disordered" evidence="3">
    <location>
        <begin position="597"/>
        <end position="627"/>
    </location>
</feature>
<dbReference type="Proteomes" id="UP000268093">
    <property type="component" value="Unassembled WGS sequence"/>
</dbReference>
<evidence type="ECO:0000256" key="1">
    <source>
        <dbReference type="ARBA" id="ARBA00022441"/>
    </source>
</evidence>
<evidence type="ECO:0000256" key="4">
    <source>
        <dbReference type="SAM" id="Phobius"/>
    </source>
</evidence>
<keyword evidence="1" id="KW-0880">Kelch repeat</keyword>
<feature type="compositionally biased region" description="Polar residues" evidence="3">
    <location>
        <begin position="459"/>
        <end position="471"/>
    </location>
</feature>
<evidence type="ECO:0000313" key="7">
    <source>
        <dbReference type="Proteomes" id="UP000268093"/>
    </source>
</evidence>
<evidence type="ECO:0000256" key="2">
    <source>
        <dbReference type="ARBA" id="ARBA00022737"/>
    </source>
</evidence>
<dbReference type="InterPro" id="IPR011043">
    <property type="entry name" value="Gal_Oxase/kelch_b-propeller"/>
</dbReference>
<dbReference type="InterPro" id="IPR015915">
    <property type="entry name" value="Kelch-typ_b-propeller"/>
</dbReference>
<gene>
    <name evidence="6" type="ORF">BC936DRAFT_145280</name>
</gene>
<dbReference type="AlphaFoldDB" id="A0A433DAE0"/>
<name>A0A433DAE0_9FUNG</name>
<keyword evidence="4" id="KW-1133">Transmembrane helix</keyword>